<feature type="domain" description="EGF-like" evidence="1">
    <location>
        <begin position="988"/>
        <end position="1036"/>
    </location>
</feature>
<dbReference type="RefSeq" id="XP_001456021.1">
    <property type="nucleotide sequence ID" value="XM_001455984.1"/>
</dbReference>
<accession>A0E007</accession>
<dbReference type="InterPro" id="IPR009030">
    <property type="entry name" value="Growth_fac_rcpt_cys_sf"/>
</dbReference>
<feature type="domain" description="EGF-like" evidence="1">
    <location>
        <begin position="1044"/>
        <end position="1087"/>
    </location>
</feature>
<feature type="domain" description="EGF-like" evidence="1">
    <location>
        <begin position="945"/>
        <end position="987"/>
    </location>
</feature>
<dbReference type="InParanoid" id="A0E007"/>
<feature type="domain" description="EGF-like" evidence="1">
    <location>
        <begin position="1284"/>
        <end position="1325"/>
    </location>
</feature>
<dbReference type="KEGG" id="ptm:GSPATT00021792001"/>
<gene>
    <name evidence="2" type="ORF">GSPATT00021792001</name>
</gene>
<feature type="domain" description="EGF-like" evidence="1">
    <location>
        <begin position="1523"/>
        <end position="1565"/>
    </location>
</feature>
<feature type="domain" description="EGF-like" evidence="1">
    <location>
        <begin position="1380"/>
        <end position="1419"/>
    </location>
</feature>
<evidence type="ECO:0000259" key="1">
    <source>
        <dbReference type="SMART" id="SM00181"/>
    </source>
</evidence>
<feature type="domain" description="EGF-like" evidence="1">
    <location>
        <begin position="1573"/>
        <end position="1610"/>
    </location>
</feature>
<feature type="domain" description="EGF-like" evidence="1">
    <location>
        <begin position="897"/>
        <end position="937"/>
    </location>
</feature>
<dbReference type="GeneID" id="5041807"/>
<name>A0E007_PARTE</name>
<feature type="domain" description="EGF-like" evidence="1">
    <location>
        <begin position="734"/>
        <end position="778"/>
    </location>
</feature>
<dbReference type="PANTHER" id="PTHR15332">
    <property type="entry name" value="PROPROTEIN CONVERTASE SUBTILISIN_KEXIN TYPE 5-LIKE"/>
    <property type="match status" value="1"/>
</dbReference>
<dbReference type="SMART" id="SM00261">
    <property type="entry name" value="FU"/>
    <property type="match status" value="25"/>
</dbReference>
<feature type="domain" description="EGF-like" evidence="1">
    <location>
        <begin position="837"/>
        <end position="867"/>
    </location>
</feature>
<sequence>MISKQIHLLIFQVIFGYRTYFKYVYDFAEPVTCPLYHIHSPGMHPHPCVGQYDICQLVQEIKVIIINQHEVLCHPRFQLSDQTSVIFDYSENTDFVISSQVIPNHQKKCILAQKAGDILKCQFCFFQTYGEYCQLPNPCGIRCASCPQNLCETCQEGFSPSDSNDLICTLTCQAKHKQCTIVNSIYAFEGCKQGYELVDNECVACPNKCITCVMGICTACEFQYHLKDNQCFGDINCTKVAYILDPNTGLAVGMTCEICDFGYFYNQNQQKCTQCKDEPGLENCFICFNATECKICKGTHVITEDKKCIPFIGCSPKCKTCLYTDPNYCTTCYFERCEGSAIDPGKCLCDSQNGCVKKDDGCAKCLYGQCQTCGQDYYHCTSCKPNTNRELVDSLCICKQGYFETGNADLICLSIYQLELECHVNCYNCKGIFEDDCTECGDPSIYYKYFQNGKCFCIQRTILQIQSDGNSICKPCHPKCEKCYQPYDNTTNQYCTLCIEGQQRVVSNDFQCVCQDGYGEDGISDVCFKCHYSCLSCKGLLQTDCISCSTVAHRHLVLNQICLCNQGYNDSGFEDPQCYSACHHSCDNCTVQGQDQCTSCPSTRHPDRVGTTFQCLCNDSNYYSDPKFLECQQCHLTCKTCNGTHQTNCLSCDTTYRQLILSKCDCYPGYYSTGILQCSQCHYTCLTCYSKEEDACIACSAAQNRFMKANKCICMNNTMEVSNTDAMCAKCSYRCSSCNIAVDYCLTCPDQSQRDLGIDNTCFCPAYYYDEPGNPLCIKCYINCYDCKGPQNNQCTACNPLSKRELSTNGECICMSKYYDTGIQECSSIYLSQYQQACSTECLGCITTPTNCISCNPGKYLLGNICLCKTKLQGNQVTTYFDPSKNRCQSCHYSCLSCSGPLVNQCLSCLISESRILIGTNCVCIENYFDTGFPNCIKCNSQCNGCLTLPTLCKSCPLSSLRIYNPQNYSCNCPNSYYDAVDNPICQECDYTCQTCKTLSNRCESCQVNSYRTYNSLLFSCNCDVHYYDSGVPICQQCHYSCLLCNAYGANQCISCQPQVSSFRTLNGKVCECLLGYYDNGFSQSCQQCSYTCLSCINSSTYCTSCEYTRHLDQNLCPCNTGYFEKGLSNCSKCDSNCYNCKFNSKYCTECDKNIFRQLNTNTNTCQCQSGTFEINEQCKICNENCLECSITPTNCTSCGLSKILINSQCICIDGTYLSNVNSKCYICNFTCATCVGVDSFCLTCFSDQNRIIDITNHTCNCKFGYYEDPVRISCIQCDQTCLACFGVASYCTQCDSNLNLTLNYQNRCVCKSGHFFNIISKQCEICNFTCMECLSQTQCLTCEQITRYLDNETQKCTCKDGFYEVNQKQCLQCHSSCKTCQIQSNQCLSCEPSNFRSFHLNTCQCLNGYYEVGIEMCQKCSQICLTCQTNSTKCYSCYPNHLRVLNQNSCTCIPGYYDNGQLICEKCSNSCKTCKSQRDYCTSCDVDQSRLDQSIIHKCPCISNFYQDTNGTCQKCHIKCSGCVNERNNCVSCKYVQGSNRLTISNQCNCKDGYYDDDIQIICKKCNTRCITCENDPNNCLKCQSNLRIDPPDCHCMNGYFETDQLNCEPCEIQCDTCQTRASNCVTCKQGRLNKTCDCEDGYFEGGQPECIICDFQCQTCAIYSSNCLACKGDRFEIPFCRCQDGYFDDFESLNCLKCDYTCKTCTLNECLQCNGNRILSDQMTCEPPENSVSSLLTPWCSNCEVAVVKIQLSDDLTTIIIHFDFPLNPNFFSNYLESNTCFIILNQTTLTKLGMNPQCNIDPVNDKQLLLYVGQNPTILPGDTIYFMQNSFGHANCDSKLQYFIFNTLQQPSHPFAPFIQYDVPKYQLNPCQENIILKESKLYDGLRSFISVSWSFIVEGYNGIGELESFVTELTNLQVLDLTIPENTLPIQSNITLFVEVQNFVSQKNVFKVQIQTHAGQYPSILYQLKQYYYTFEPIKMTFIMNKKNCLDNSNISQDISQYQIQFFEIYKNNSKSRSSNLNFNGLISSNLLELNIESYSLSAQTAYKFNFTISDSSVQYDSQRIINIQIKSGGVLCLFKGTKRMQNYLHDTNIYIQCKDLDVLNDWNQDPSLSIMISCLELISQEECKDSKNQKLKYNSTETRQTFPKATMEPYTIQSWKVIASKNSVSYSYKFNVVYLDYDFKMLDVDYNSGYLIRPVNNYEDLQFTFNIPFQERQYLLDYSIALIYDYQLISILKPQYFQYSFQLYDYYQKFNKGNKFQLKFLVQFTNDIIPSQEDLTLFLNQPPTCNLKMLQQNIQALESLKMAINCEYSDDQPYQYQMKVFLFRDDFEEFNNKSSDNSLLYYGFQKSNHFIVNFPSSEVNVIFQIIDQRGSITNIHQNFSITKTQVLCNNQKPDQLNLKQKISWIFQIMINHNDQSNCIKLKDELYNSVEQVMNSKVIYEKLLAYQTINLYKKLILKQKASNSSIRLLEEKQQIECYNKESFLFTITDQESTKKNSINISSLIASSQKVELQIADLINLKKSIEKENKNDNLIVDTQQVMMMNWSSVQLIDNQLLIISQNQSSTDNQEKVMNIILNLNLIN</sequence>
<dbReference type="PANTHER" id="PTHR15332:SF175">
    <property type="entry name" value="PROPROTEIN CONVERTASE SUBTILISIN_KEXIN TYPE 5-LIKE"/>
    <property type="match status" value="1"/>
</dbReference>
<feature type="domain" description="EGF-like" evidence="1">
    <location>
        <begin position="1661"/>
        <end position="1698"/>
    </location>
</feature>
<dbReference type="SUPFAM" id="SSF57184">
    <property type="entry name" value="Growth factor receptor domain"/>
    <property type="match status" value="11"/>
</dbReference>
<protein>
    <recommendedName>
        <fullName evidence="1">EGF-like domain-containing protein</fullName>
    </recommendedName>
</protein>
<feature type="domain" description="EGF-like" evidence="1">
    <location>
        <begin position="1420"/>
        <end position="1466"/>
    </location>
</feature>
<dbReference type="eggNOG" id="KOG3525">
    <property type="taxonomic scope" value="Eukaryota"/>
</dbReference>
<evidence type="ECO:0000313" key="3">
    <source>
        <dbReference type="Proteomes" id="UP000000600"/>
    </source>
</evidence>
<dbReference type="InterPro" id="IPR006212">
    <property type="entry name" value="Furin_repeat"/>
</dbReference>
<feature type="domain" description="EGF-like" evidence="1">
    <location>
        <begin position="1333"/>
        <end position="1372"/>
    </location>
</feature>
<dbReference type="OMA" id="ICKGTHV"/>
<dbReference type="Proteomes" id="UP000000600">
    <property type="component" value="Unassembled WGS sequence"/>
</dbReference>
<dbReference type="HOGENOM" id="CLU_000518_0_0_1"/>
<dbReference type="InterPro" id="IPR000742">
    <property type="entry name" value="EGF"/>
</dbReference>
<feature type="domain" description="EGF-like" evidence="1">
    <location>
        <begin position="132"/>
        <end position="169"/>
    </location>
</feature>
<feature type="domain" description="EGF-like" evidence="1">
    <location>
        <begin position="1234"/>
        <end position="1276"/>
    </location>
</feature>
<keyword evidence="3" id="KW-1185">Reference proteome</keyword>
<reference evidence="2 3" key="1">
    <citation type="journal article" date="2006" name="Nature">
        <title>Global trends of whole-genome duplications revealed by the ciliate Paramecium tetraurelia.</title>
        <authorList>
            <consortium name="Genoscope"/>
            <person name="Aury J.-M."/>
            <person name="Jaillon O."/>
            <person name="Duret L."/>
            <person name="Noel B."/>
            <person name="Jubin C."/>
            <person name="Porcel B.M."/>
            <person name="Segurens B."/>
            <person name="Daubin V."/>
            <person name="Anthouard V."/>
            <person name="Aiach N."/>
            <person name="Arnaiz O."/>
            <person name="Billaut A."/>
            <person name="Beisson J."/>
            <person name="Blanc I."/>
            <person name="Bouhouche K."/>
            <person name="Camara F."/>
            <person name="Duharcourt S."/>
            <person name="Guigo R."/>
            <person name="Gogendeau D."/>
            <person name="Katinka M."/>
            <person name="Keller A.-M."/>
            <person name="Kissmehl R."/>
            <person name="Klotz C."/>
            <person name="Koll F."/>
            <person name="Le Moue A."/>
            <person name="Lepere C."/>
            <person name="Malinsky S."/>
            <person name="Nowacki M."/>
            <person name="Nowak J.K."/>
            <person name="Plattner H."/>
            <person name="Poulain J."/>
            <person name="Ruiz F."/>
            <person name="Serrano V."/>
            <person name="Zagulski M."/>
            <person name="Dessen P."/>
            <person name="Betermier M."/>
            <person name="Weissenbach J."/>
            <person name="Scarpelli C."/>
            <person name="Schachter V."/>
            <person name="Sperling L."/>
            <person name="Meyer E."/>
            <person name="Cohen J."/>
            <person name="Wincker P."/>
        </authorList>
    </citation>
    <scope>NUCLEOTIDE SEQUENCE [LARGE SCALE GENOMIC DNA]</scope>
    <source>
        <strain evidence="2 3">Stock d4-2</strain>
    </source>
</reference>
<dbReference type="Gene3D" id="2.10.220.10">
    <property type="entry name" value="Hormone Receptor, Insulin-like Growth Factor Receptor 1, Chain A, domain 2"/>
    <property type="match status" value="9"/>
</dbReference>
<dbReference type="SMART" id="SM00181">
    <property type="entry name" value="EGF"/>
    <property type="match status" value="16"/>
</dbReference>
<evidence type="ECO:0000313" key="2">
    <source>
        <dbReference type="EMBL" id="CAK88624.1"/>
    </source>
</evidence>
<dbReference type="OrthoDB" id="300641at2759"/>
<organism evidence="2 3">
    <name type="scientific">Paramecium tetraurelia</name>
    <dbReference type="NCBI Taxonomy" id="5888"/>
    <lineage>
        <taxon>Eukaryota</taxon>
        <taxon>Sar</taxon>
        <taxon>Alveolata</taxon>
        <taxon>Ciliophora</taxon>
        <taxon>Intramacronucleata</taxon>
        <taxon>Oligohymenophorea</taxon>
        <taxon>Peniculida</taxon>
        <taxon>Parameciidae</taxon>
        <taxon>Paramecium</taxon>
    </lineage>
</organism>
<proteinExistence type="predicted"/>
<feature type="domain" description="EGF-like" evidence="1">
    <location>
        <begin position="475"/>
        <end position="528"/>
    </location>
</feature>
<dbReference type="EMBL" id="CT868651">
    <property type="protein sequence ID" value="CAK88624.1"/>
    <property type="molecule type" value="Genomic_DNA"/>
</dbReference>